<organism evidence="10 11">
    <name type="scientific">Neorhizobium alkalisoli</name>
    <dbReference type="NCBI Taxonomy" id="528178"/>
    <lineage>
        <taxon>Bacteria</taxon>
        <taxon>Pseudomonadati</taxon>
        <taxon>Pseudomonadota</taxon>
        <taxon>Alphaproteobacteria</taxon>
        <taxon>Hyphomicrobiales</taxon>
        <taxon>Rhizobiaceae</taxon>
        <taxon>Rhizobium/Agrobacterium group</taxon>
        <taxon>Neorhizobium</taxon>
    </lineage>
</organism>
<dbReference type="Gene3D" id="1.10.3720.10">
    <property type="entry name" value="MetI-like"/>
    <property type="match status" value="1"/>
</dbReference>
<evidence type="ECO:0000256" key="7">
    <source>
        <dbReference type="ARBA" id="ARBA00023136"/>
    </source>
</evidence>
<keyword evidence="11" id="KW-1185">Reference proteome</keyword>
<evidence type="ECO:0000256" key="4">
    <source>
        <dbReference type="ARBA" id="ARBA00022475"/>
    </source>
</evidence>
<evidence type="ECO:0000256" key="2">
    <source>
        <dbReference type="ARBA" id="ARBA00007069"/>
    </source>
</evidence>
<accession>A0A561QPX0</accession>
<dbReference type="EMBL" id="VIWP01000005">
    <property type="protein sequence ID" value="TWF52400.1"/>
    <property type="molecule type" value="Genomic_DNA"/>
</dbReference>
<sequence length="305" mass="32881">MPADIPVASTGTPSGVPARRGIPGSVATIALLLPSYAWLLLAVFLPLCTMFVFSFMNATPMGKTPIVFTLKHYQAFYTQPYLVKIAWDSLLMGFWATLSCAILGFFAALALARATTGRVRETLLILILLPFWTNGLVRVFSWTMVLREGGFLDMLLHSVLPDAGSIGFLYTRPAIVLGLVHGYLPYMILTCYIALVTIDDSILEAAESLGARWWTILGKILVPLALPGLTTGAVLTFVPVIGAFMEPRILGGRVGVTMGTVIEDQFTQAFNWPLGAALSFTMLAVVLAIFATFSGVLRRNSGAAA</sequence>
<keyword evidence="6 8" id="KW-1133">Transmembrane helix</keyword>
<feature type="transmembrane region" description="Helical" evidence="8">
    <location>
        <begin position="123"/>
        <end position="145"/>
    </location>
</feature>
<protein>
    <submittedName>
        <fullName evidence="10">Spermidine/putrescine transport system permease protein</fullName>
    </submittedName>
</protein>
<dbReference type="OrthoDB" id="9807047at2"/>
<gene>
    <name evidence="10" type="ORF">FHW37_105504</name>
</gene>
<dbReference type="PANTHER" id="PTHR42929:SF1">
    <property type="entry name" value="INNER MEMBRANE ABC TRANSPORTER PERMEASE PROTEIN YDCU-RELATED"/>
    <property type="match status" value="1"/>
</dbReference>
<comment type="subcellular location">
    <subcellularLocation>
        <location evidence="1 8">Cell membrane</location>
        <topology evidence="1 8">Multi-pass membrane protein</topology>
    </subcellularLocation>
</comment>
<dbReference type="SUPFAM" id="SSF161098">
    <property type="entry name" value="MetI-like"/>
    <property type="match status" value="1"/>
</dbReference>
<proteinExistence type="inferred from homology"/>
<evidence type="ECO:0000256" key="6">
    <source>
        <dbReference type="ARBA" id="ARBA00022989"/>
    </source>
</evidence>
<reference evidence="10 11" key="1">
    <citation type="submission" date="2019-06" db="EMBL/GenBank/DDBJ databases">
        <title>Sorghum-associated microbial communities from plants grown in Nebraska, USA.</title>
        <authorList>
            <person name="Schachtman D."/>
        </authorList>
    </citation>
    <scope>NUCLEOTIDE SEQUENCE [LARGE SCALE GENOMIC DNA]</scope>
    <source>
        <strain evidence="10 11">1225</strain>
    </source>
</reference>
<evidence type="ECO:0000256" key="5">
    <source>
        <dbReference type="ARBA" id="ARBA00022692"/>
    </source>
</evidence>
<name>A0A561QPX0_9HYPH</name>
<evidence type="ECO:0000256" key="8">
    <source>
        <dbReference type="RuleBase" id="RU363032"/>
    </source>
</evidence>
<dbReference type="GO" id="GO:0055085">
    <property type="term" value="P:transmembrane transport"/>
    <property type="evidence" value="ECO:0007669"/>
    <property type="project" value="InterPro"/>
</dbReference>
<keyword evidence="3 8" id="KW-0813">Transport</keyword>
<dbReference type="InterPro" id="IPR035906">
    <property type="entry name" value="MetI-like_sf"/>
</dbReference>
<keyword evidence="7 8" id="KW-0472">Membrane</keyword>
<dbReference type="CDD" id="cd06261">
    <property type="entry name" value="TM_PBP2"/>
    <property type="match status" value="1"/>
</dbReference>
<dbReference type="Proteomes" id="UP000320653">
    <property type="component" value="Unassembled WGS sequence"/>
</dbReference>
<comment type="caution">
    <text evidence="10">The sequence shown here is derived from an EMBL/GenBank/DDBJ whole genome shotgun (WGS) entry which is preliminary data.</text>
</comment>
<feature type="domain" description="ABC transmembrane type-1" evidence="9">
    <location>
        <begin position="86"/>
        <end position="293"/>
    </location>
</feature>
<dbReference type="RefSeq" id="WP_145640128.1">
    <property type="nucleotide sequence ID" value="NZ_VIWP01000005.1"/>
</dbReference>
<evidence type="ECO:0000259" key="9">
    <source>
        <dbReference type="PROSITE" id="PS50928"/>
    </source>
</evidence>
<keyword evidence="5 8" id="KW-0812">Transmembrane</keyword>
<dbReference type="PROSITE" id="PS50928">
    <property type="entry name" value="ABC_TM1"/>
    <property type="match status" value="1"/>
</dbReference>
<comment type="similarity">
    <text evidence="2">Belongs to the binding-protein-dependent transport system permease family. CysTW subfamily.</text>
</comment>
<evidence type="ECO:0000313" key="11">
    <source>
        <dbReference type="Proteomes" id="UP000320653"/>
    </source>
</evidence>
<dbReference type="AlphaFoldDB" id="A0A561QPX0"/>
<evidence type="ECO:0000256" key="1">
    <source>
        <dbReference type="ARBA" id="ARBA00004651"/>
    </source>
</evidence>
<dbReference type="Pfam" id="PF00528">
    <property type="entry name" value="BPD_transp_1"/>
    <property type="match status" value="1"/>
</dbReference>
<dbReference type="InterPro" id="IPR000515">
    <property type="entry name" value="MetI-like"/>
</dbReference>
<feature type="transmembrane region" description="Helical" evidence="8">
    <location>
        <begin position="29"/>
        <end position="53"/>
    </location>
</feature>
<feature type="transmembrane region" description="Helical" evidence="8">
    <location>
        <begin position="274"/>
        <end position="297"/>
    </location>
</feature>
<feature type="transmembrane region" description="Helical" evidence="8">
    <location>
        <begin position="216"/>
        <end position="245"/>
    </location>
</feature>
<evidence type="ECO:0000313" key="10">
    <source>
        <dbReference type="EMBL" id="TWF52400.1"/>
    </source>
</evidence>
<keyword evidence="4" id="KW-1003">Cell membrane</keyword>
<feature type="transmembrane region" description="Helical" evidence="8">
    <location>
        <begin position="174"/>
        <end position="195"/>
    </location>
</feature>
<evidence type="ECO:0000256" key="3">
    <source>
        <dbReference type="ARBA" id="ARBA00022448"/>
    </source>
</evidence>
<feature type="transmembrane region" description="Helical" evidence="8">
    <location>
        <begin position="90"/>
        <end position="111"/>
    </location>
</feature>
<dbReference type="GO" id="GO:0005886">
    <property type="term" value="C:plasma membrane"/>
    <property type="evidence" value="ECO:0007669"/>
    <property type="project" value="UniProtKB-SubCell"/>
</dbReference>
<dbReference type="PANTHER" id="PTHR42929">
    <property type="entry name" value="INNER MEMBRANE ABC TRANSPORTER PERMEASE PROTEIN YDCU-RELATED-RELATED"/>
    <property type="match status" value="1"/>
</dbReference>